<evidence type="ECO:0000256" key="4">
    <source>
        <dbReference type="ARBA" id="ARBA00022898"/>
    </source>
</evidence>
<sequence length="556" mass="60422">MTARWNGGKRISARSAGARAFRAEKELDMNPELAVTELAEPYLRGLLTSAGLDVEYVRGEGNTLYRLDAKGQETPVLDYAGGYGSLIFGHNNPEIVARARELVDGGVPVHAQFSFHPYANRLAAELNRIIHRELGTDEPYYATFANSGAEAVEAAVKHAELDRVLRVSETLEELAAGVERARTAVDDGSATVPDAVYAQLATERPADDPLAPVIDEITRRNGERAAQAPVFLALEGGFHGKLMGSVQLTHNEAYRAPFAALGVRARFVPRGRPEALDEVLAQERGVLLGLTVEDGEVRVVEREHPVFCAFLLEPIQGEGGIQVLSDEDARIIQEFADATDCPLIIDEIQSGLGRTGTLLASSQTGLRGDYYTLAKSLGGGLAKASVMLVRQTRYRAQFELVHSSTFAKDAFSCYLALKVLEMLERDGGRAYRQATERGAALQATLEKVRTAFPDVAKDVRGRGLMLGFEFHDQSEAEHPAIREAAAGGLFGYVIAGHLLNRHSIRTFPTASAVNTLRFEPSVLLTDEEIGRLEEALTDVCVILREQAGERLVLSSS</sequence>
<dbReference type="EMBL" id="GG657757">
    <property type="protein sequence ID" value="EFL30368.1"/>
    <property type="molecule type" value="Genomic_DNA"/>
</dbReference>
<dbReference type="HOGENOM" id="CLU_016922_10_0_11"/>
<reference evidence="6" key="1">
    <citation type="submission" date="2009-02" db="EMBL/GenBank/DDBJ databases">
        <title>Annotation of Streptomyces viridochromogenes strain DSM 40736.</title>
        <authorList>
            <consortium name="The Broad Institute Genome Sequencing Platform"/>
            <consortium name="Broad Institute Microbial Sequencing Center"/>
            <person name="Fischbach M."/>
            <person name="Godfrey P."/>
            <person name="Ward D."/>
            <person name="Young S."/>
            <person name="Zeng Q."/>
            <person name="Koehrsen M."/>
            <person name="Alvarado L."/>
            <person name="Berlin A.M."/>
            <person name="Bochicchio J."/>
            <person name="Borenstein D."/>
            <person name="Chapman S.B."/>
            <person name="Chen Z."/>
            <person name="Engels R."/>
            <person name="Freedman E."/>
            <person name="Gellesch M."/>
            <person name="Goldberg J."/>
            <person name="Griggs A."/>
            <person name="Gujja S."/>
            <person name="Heilman E.R."/>
            <person name="Heiman D.I."/>
            <person name="Hepburn T.A."/>
            <person name="Howarth C."/>
            <person name="Jen D."/>
            <person name="Larson L."/>
            <person name="Lewis B."/>
            <person name="Mehta T."/>
            <person name="Park D."/>
            <person name="Pearson M."/>
            <person name="Richards J."/>
            <person name="Roberts A."/>
            <person name="Saif S."/>
            <person name="Shea T.D."/>
            <person name="Shenoy N."/>
            <person name="Sisk P."/>
            <person name="Stolte C."/>
            <person name="Sykes S.N."/>
            <person name="Thomson T."/>
            <person name="Walk T."/>
            <person name="White J."/>
            <person name="Yandava C."/>
            <person name="Straight P."/>
            <person name="Clardy J."/>
            <person name="Hung D."/>
            <person name="Kolter R."/>
            <person name="Mekalanos J."/>
            <person name="Walker S."/>
            <person name="Walsh C.T."/>
            <person name="Wieland-Brown L.C."/>
            <person name="Haas B."/>
            <person name="Nusbaum C."/>
            <person name="Birren B."/>
        </authorList>
    </citation>
    <scope>NUCLEOTIDE SEQUENCE [LARGE SCALE GENOMIC DNA]</scope>
    <source>
        <strain evidence="6">DSM 40736 / JCM 4977 / BCRC 1201 / Tue 494</strain>
    </source>
</reference>
<dbReference type="Gene3D" id="3.40.640.10">
    <property type="entry name" value="Type I PLP-dependent aspartate aminotransferase-like (Major domain)"/>
    <property type="match status" value="2"/>
</dbReference>
<accession>D9XDI9</accession>
<dbReference type="Gene3D" id="3.90.1150.10">
    <property type="entry name" value="Aspartate Aminotransferase, domain 1"/>
    <property type="match status" value="2"/>
</dbReference>
<dbReference type="SUPFAM" id="SSF53383">
    <property type="entry name" value="PLP-dependent transferases"/>
    <property type="match status" value="1"/>
</dbReference>
<dbReference type="eggNOG" id="COG4992">
    <property type="taxonomic scope" value="Bacteria"/>
</dbReference>
<dbReference type="PANTHER" id="PTHR11986">
    <property type="entry name" value="AMINOTRANSFERASE CLASS III"/>
    <property type="match status" value="1"/>
</dbReference>
<evidence type="ECO:0000256" key="3">
    <source>
        <dbReference type="ARBA" id="ARBA00022679"/>
    </source>
</evidence>
<dbReference type="AlphaFoldDB" id="D9XDI9"/>
<dbReference type="InterPro" id="IPR015422">
    <property type="entry name" value="PyrdxlP-dep_Trfase_small"/>
</dbReference>
<evidence type="ECO:0000313" key="5">
    <source>
        <dbReference type="EMBL" id="EFL30368.1"/>
    </source>
</evidence>
<dbReference type="STRING" id="591159.SSQG_00886"/>
<dbReference type="InterPro" id="IPR050103">
    <property type="entry name" value="Class-III_PLP-dep_AT"/>
</dbReference>
<name>D9XDI9_STRVT</name>
<organism evidence="5 6">
    <name type="scientific">Streptomyces viridochromogenes (strain DSM 40736 / JCM 4977 / BCRC 1201 / Tue 494)</name>
    <dbReference type="NCBI Taxonomy" id="591159"/>
    <lineage>
        <taxon>Bacteria</taxon>
        <taxon>Bacillati</taxon>
        <taxon>Actinomycetota</taxon>
        <taxon>Actinomycetes</taxon>
        <taxon>Kitasatosporales</taxon>
        <taxon>Streptomycetaceae</taxon>
        <taxon>Streptomyces</taxon>
    </lineage>
</organism>
<dbReference type="GO" id="GO:0008483">
    <property type="term" value="F:transaminase activity"/>
    <property type="evidence" value="ECO:0007669"/>
    <property type="project" value="UniProtKB-KW"/>
</dbReference>
<dbReference type="GO" id="GO:0042802">
    <property type="term" value="F:identical protein binding"/>
    <property type="evidence" value="ECO:0007669"/>
    <property type="project" value="TreeGrafter"/>
</dbReference>
<comment type="cofactor">
    <cofactor evidence="1">
        <name>pyridoxal 5'-phosphate</name>
        <dbReference type="ChEBI" id="CHEBI:597326"/>
    </cofactor>
</comment>
<keyword evidence="4" id="KW-0663">Pyridoxal phosphate</keyword>
<dbReference type="InterPro" id="IPR015421">
    <property type="entry name" value="PyrdxlP-dep_Trfase_major"/>
</dbReference>
<keyword evidence="3 5" id="KW-0808">Transferase</keyword>
<keyword evidence="6" id="KW-1185">Reference proteome</keyword>
<evidence type="ECO:0000313" key="6">
    <source>
        <dbReference type="Proteomes" id="UP000004184"/>
    </source>
</evidence>
<dbReference type="PANTHER" id="PTHR11986:SF79">
    <property type="entry name" value="ACETYLORNITHINE AMINOTRANSFERASE, MITOCHONDRIAL"/>
    <property type="match status" value="1"/>
</dbReference>
<gene>
    <name evidence="5" type="ORF">SSQG_00886</name>
</gene>
<protein>
    <submittedName>
        <fullName evidence="5">Putrescine aminotransferase</fullName>
    </submittedName>
</protein>
<dbReference type="InterPro" id="IPR005814">
    <property type="entry name" value="Aminotrans_3"/>
</dbReference>
<keyword evidence="2 5" id="KW-0032">Aminotransferase</keyword>
<evidence type="ECO:0000256" key="2">
    <source>
        <dbReference type="ARBA" id="ARBA00022576"/>
    </source>
</evidence>
<dbReference type="Pfam" id="PF00202">
    <property type="entry name" value="Aminotran_3"/>
    <property type="match status" value="1"/>
</dbReference>
<dbReference type="GO" id="GO:0030170">
    <property type="term" value="F:pyridoxal phosphate binding"/>
    <property type="evidence" value="ECO:0007669"/>
    <property type="project" value="InterPro"/>
</dbReference>
<dbReference type="InterPro" id="IPR015424">
    <property type="entry name" value="PyrdxlP-dep_Trfase"/>
</dbReference>
<proteinExistence type="predicted"/>
<dbReference type="Proteomes" id="UP000004184">
    <property type="component" value="Unassembled WGS sequence"/>
</dbReference>
<evidence type="ECO:0000256" key="1">
    <source>
        <dbReference type="ARBA" id="ARBA00001933"/>
    </source>
</evidence>